<dbReference type="Proteomes" id="UP001183410">
    <property type="component" value="Unassembled WGS sequence"/>
</dbReference>
<proteinExistence type="inferred from homology"/>
<keyword evidence="4" id="KW-1185">Reference proteome</keyword>
<protein>
    <submittedName>
        <fullName evidence="3">SRPBCC domain-containing protein</fullName>
    </submittedName>
</protein>
<gene>
    <name evidence="3" type="ORF">RM844_31235</name>
</gene>
<dbReference type="InterPro" id="IPR023393">
    <property type="entry name" value="START-like_dom_sf"/>
</dbReference>
<reference evidence="4" key="1">
    <citation type="submission" date="2023-07" db="EMBL/GenBank/DDBJ databases">
        <title>30 novel species of actinomycetes from the DSMZ collection.</title>
        <authorList>
            <person name="Nouioui I."/>
        </authorList>
    </citation>
    <scope>NUCLEOTIDE SEQUENCE [LARGE SCALE GENOMIC DNA]</scope>
    <source>
        <strain evidence="4">DSM 44915</strain>
    </source>
</reference>
<accession>A0ABU2K0K7</accession>
<dbReference type="SUPFAM" id="SSF55961">
    <property type="entry name" value="Bet v1-like"/>
    <property type="match status" value="1"/>
</dbReference>
<dbReference type="RefSeq" id="WP_311670816.1">
    <property type="nucleotide sequence ID" value="NZ_JAVREO010000033.1"/>
</dbReference>
<comment type="similarity">
    <text evidence="1">Belongs to the AHA1 family.</text>
</comment>
<name>A0ABU2K0K7_9ACTN</name>
<dbReference type="Pfam" id="PF08327">
    <property type="entry name" value="AHSA1"/>
    <property type="match status" value="1"/>
</dbReference>
<dbReference type="EMBL" id="JAVREO010000033">
    <property type="protein sequence ID" value="MDT0270752.1"/>
    <property type="molecule type" value="Genomic_DNA"/>
</dbReference>
<organism evidence="3 4">
    <name type="scientific">Streptomyces chisholmiae</name>
    <dbReference type="NCBI Taxonomy" id="3075540"/>
    <lineage>
        <taxon>Bacteria</taxon>
        <taxon>Bacillati</taxon>
        <taxon>Actinomycetota</taxon>
        <taxon>Actinomycetes</taxon>
        <taxon>Kitasatosporales</taxon>
        <taxon>Streptomycetaceae</taxon>
        <taxon>Streptomyces</taxon>
    </lineage>
</organism>
<evidence type="ECO:0000259" key="2">
    <source>
        <dbReference type="Pfam" id="PF08327"/>
    </source>
</evidence>
<dbReference type="CDD" id="cd07814">
    <property type="entry name" value="SRPBCC_CalC_Aha1-like"/>
    <property type="match status" value="1"/>
</dbReference>
<evidence type="ECO:0000256" key="1">
    <source>
        <dbReference type="ARBA" id="ARBA00006817"/>
    </source>
</evidence>
<sequence>MTDDNPRLIEVDQFLPHPPERVWRALTEPELLARWLMPTTFRLAEGHPFTFTTAPDPGGRFDGVIHCRVLDFEAPSRLRISWRADGLDSTVTWRLTPEGTGTRLFLTHDGFAPDDPAQQLIRGMLGGGWRSRVLPALADLLARRPAGDP</sequence>
<dbReference type="Gene3D" id="3.30.530.20">
    <property type="match status" value="1"/>
</dbReference>
<dbReference type="InterPro" id="IPR013538">
    <property type="entry name" value="ASHA1/2-like_C"/>
</dbReference>
<comment type="caution">
    <text evidence="3">The sequence shown here is derived from an EMBL/GenBank/DDBJ whole genome shotgun (WGS) entry which is preliminary data.</text>
</comment>
<feature type="domain" description="Activator of Hsp90 ATPase homologue 1/2-like C-terminal" evidence="2">
    <location>
        <begin position="17"/>
        <end position="131"/>
    </location>
</feature>
<evidence type="ECO:0000313" key="4">
    <source>
        <dbReference type="Proteomes" id="UP001183410"/>
    </source>
</evidence>
<evidence type="ECO:0000313" key="3">
    <source>
        <dbReference type="EMBL" id="MDT0270752.1"/>
    </source>
</evidence>